<reference evidence="3 4" key="1">
    <citation type="submission" date="2017-04" db="EMBL/GenBank/DDBJ databases">
        <authorList>
            <person name="Afonso C.L."/>
            <person name="Miller P.J."/>
            <person name="Scott M.A."/>
            <person name="Spackman E."/>
            <person name="Goraichik I."/>
            <person name="Dimitrov K.M."/>
            <person name="Suarez D.L."/>
            <person name="Swayne D.E."/>
        </authorList>
    </citation>
    <scope>NUCLEOTIDE SEQUENCE [LARGE SCALE GENOMIC DNA]</scope>
    <source>
        <strain evidence="3 4">ToBE</strain>
    </source>
</reference>
<dbReference type="OrthoDB" id="9770545at2"/>
<keyword evidence="4" id="KW-1185">Reference proteome</keyword>
<evidence type="ECO:0000313" key="3">
    <source>
        <dbReference type="EMBL" id="SMB99973.1"/>
    </source>
</evidence>
<dbReference type="PANTHER" id="PTHR33171:SF17">
    <property type="entry name" value="LARA-LIKE N-TERMINAL DOMAIN-CONTAINING PROTEIN"/>
    <property type="match status" value="1"/>
</dbReference>
<evidence type="ECO:0000313" key="4">
    <source>
        <dbReference type="Proteomes" id="UP000192569"/>
    </source>
</evidence>
<protein>
    <submittedName>
        <fullName evidence="3">Nickel-dependent lactate racemase</fullName>
    </submittedName>
</protein>
<dbReference type="Proteomes" id="UP000192569">
    <property type="component" value="Chromosome I"/>
</dbReference>
<sequence>MRLEVPYGEGIQTAELPYPWEVEEVKLRPYPGVPDEREEIERALARPLDFNWEDLRGASNAVIVVSDSTRPVPNNLILPPLIQKLMEVGLKPSHIKILVGTGLHRPASQEELAALEAIAGGAVEVISHNAYAPGILREVGSSFRGTPIFINRHYLEAEVRIIVGMIDPHQIVGYSGGAKGVVIGCGGEATIRANHSLLKLPGSELGRVEGNPAREDIDEIGGRVGINLIVNVILDGRGRIARAVAGHYFKAHRKGVEIARQICEVPVAGPADLVIASPGGFPKDINLYQAQKGLAHATRIVKEGGTIILCAECREGAGDDRFVEAMREGRTVEGVLTNFASQEFRMGAHKAYLWCRSLKKARVILVSQGIDSEMARIMQVTPAPNLTEALKLADQSLPRDSRVVVLPKANSTIPYVNK</sequence>
<dbReference type="Pfam" id="PF09861">
    <property type="entry name" value="Lar_N"/>
    <property type="match status" value="1"/>
</dbReference>
<dbReference type="InterPro" id="IPR047926">
    <property type="entry name" value="Ni_dep_LarA"/>
</dbReference>
<dbReference type="GO" id="GO:0050043">
    <property type="term" value="F:lactate racemase activity"/>
    <property type="evidence" value="ECO:0007669"/>
    <property type="project" value="InterPro"/>
</dbReference>
<evidence type="ECO:0000259" key="1">
    <source>
        <dbReference type="Pfam" id="PF09861"/>
    </source>
</evidence>
<dbReference type="AlphaFoldDB" id="A0A1W1W3A7"/>
<name>A0A1W1W3A7_9FIRM</name>
<dbReference type="Gene3D" id="3.40.50.11440">
    <property type="match status" value="1"/>
</dbReference>
<dbReference type="RefSeq" id="WP_084666828.1">
    <property type="nucleotide sequence ID" value="NZ_LT838272.1"/>
</dbReference>
<gene>
    <name evidence="3" type="ORF">SAMN00808754_3184</name>
</gene>
<dbReference type="InterPro" id="IPR018657">
    <property type="entry name" value="LarA-like_N"/>
</dbReference>
<dbReference type="InterPro" id="IPR048520">
    <property type="entry name" value="LarA_C"/>
</dbReference>
<evidence type="ECO:0000259" key="2">
    <source>
        <dbReference type="Pfam" id="PF21113"/>
    </source>
</evidence>
<proteinExistence type="predicted"/>
<dbReference type="EMBL" id="LT838272">
    <property type="protein sequence ID" value="SMB99973.1"/>
    <property type="molecule type" value="Genomic_DNA"/>
</dbReference>
<dbReference type="Pfam" id="PF21113">
    <property type="entry name" value="LarA_C"/>
    <property type="match status" value="1"/>
</dbReference>
<dbReference type="InterPro" id="IPR043166">
    <property type="entry name" value="LarA-like_C"/>
</dbReference>
<dbReference type="PANTHER" id="PTHR33171">
    <property type="entry name" value="LAR_N DOMAIN-CONTAINING PROTEIN"/>
    <property type="match status" value="1"/>
</dbReference>
<dbReference type="NCBIfam" id="NF033504">
    <property type="entry name" value="Ni_dep_LarA"/>
    <property type="match status" value="1"/>
</dbReference>
<accession>A0A1W1W3A7</accession>
<dbReference type="STRING" id="698762.SAMN00808754_3184"/>
<feature type="domain" description="Lactate racemase C-terminal" evidence="2">
    <location>
        <begin position="270"/>
        <end position="411"/>
    </location>
</feature>
<organism evidence="3 4">
    <name type="scientific">Thermanaeromonas toyohensis ToBE</name>
    <dbReference type="NCBI Taxonomy" id="698762"/>
    <lineage>
        <taxon>Bacteria</taxon>
        <taxon>Bacillati</taxon>
        <taxon>Bacillota</taxon>
        <taxon>Clostridia</taxon>
        <taxon>Neomoorellales</taxon>
        <taxon>Neomoorellaceae</taxon>
        <taxon>Thermanaeromonas</taxon>
    </lineage>
</organism>
<feature type="domain" description="LarA-like N-terminal" evidence="1">
    <location>
        <begin position="7"/>
        <end position="199"/>
    </location>
</feature>
<dbReference type="Gene3D" id="3.90.226.30">
    <property type="match status" value="1"/>
</dbReference>
<dbReference type="InterPro" id="IPR048068">
    <property type="entry name" value="LarA-like"/>
</dbReference>